<dbReference type="PROSITE" id="PS50977">
    <property type="entry name" value="HTH_TETR_2"/>
    <property type="match status" value="1"/>
</dbReference>
<dbReference type="InterPro" id="IPR001647">
    <property type="entry name" value="HTH_TetR"/>
</dbReference>
<evidence type="ECO:0000313" key="5">
    <source>
        <dbReference type="EMBL" id="MCM2535933.1"/>
    </source>
</evidence>
<evidence type="ECO:0000256" key="1">
    <source>
        <dbReference type="ARBA" id="ARBA00022491"/>
    </source>
</evidence>
<evidence type="ECO:0000256" key="3">
    <source>
        <dbReference type="PROSITE-ProRule" id="PRU00335"/>
    </source>
</evidence>
<dbReference type="SUPFAM" id="SSF48498">
    <property type="entry name" value="Tetracyclin repressor-like, C-terminal domain"/>
    <property type="match status" value="1"/>
</dbReference>
<dbReference type="InterPro" id="IPR050624">
    <property type="entry name" value="HTH-type_Tx_Regulator"/>
</dbReference>
<dbReference type="PRINTS" id="PR00455">
    <property type="entry name" value="HTHTETR"/>
</dbReference>
<dbReference type="EMBL" id="JAMQCR010000003">
    <property type="protein sequence ID" value="MCM2535933.1"/>
    <property type="molecule type" value="Genomic_DNA"/>
</dbReference>
<proteinExistence type="predicted"/>
<evidence type="ECO:0000259" key="4">
    <source>
        <dbReference type="PROSITE" id="PS50977"/>
    </source>
</evidence>
<dbReference type="PANTHER" id="PTHR43479">
    <property type="entry name" value="ACREF/ENVCD OPERON REPRESSOR-RELATED"/>
    <property type="match status" value="1"/>
</dbReference>
<feature type="DNA-binding region" description="H-T-H motif" evidence="3">
    <location>
        <begin position="23"/>
        <end position="42"/>
    </location>
</feature>
<accession>A0ABT0WI81</accession>
<dbReference type="InterPro" id="IPR036271">
    <property type="entry name" value="Tet_transcr_reg_TetR-rel_C_sf"/>
</dbReference>
<protein>
    <submittedName>
        <fullName evidence="5">TetR/AcrR family transcriptional regulator</fullName>
    </submittedName>
</protein>
<dbReference type="Gene3D" id="1.10.357.10">
    <property type="entry name" value="Tetracycline Repressor, domain 2"/>
    <property type="match status" value="1"/>
</dbReference>
<dbReference type="SUPFAM" id="SSF46689">
    <property type="entry name" value="Homeodomain-like"/>
    <property type="match status" value="1"/>
</dbReference>
<keyword evidence="6" id="KW-1185">Reference proteome</keyword>
<evidence type="ECO:0000256" key="2">
    <source>
        <dbReference type="ARBA" id="ARBA00023125"/>
    </source>
</evidence>
<name>A0ABT0WI81_9BACI</name>
<feature type="domain" description="HTH tetR-type" evidence="4">
    <location>
        <begin position="1"/>
        <end position="60"/>
    </location>
</feature>
<dbReference type="Gene3D" id="1.10.10.60">
    <property type="entry name" value="Homeodomain-like"/>
    <property type="match status" value="1"/>
</dbReference>
<dbReference type="Pfam" id="PF00440">
    <property type="entry name" value="TetR_N"/>
    <property type="match status" value="1"/>
</dbReference>
<dbReference type="PANTHER" id="PTHR43479:SF11">
    <property type="entry name" value="ACREF_ENVCD OPERON REPRESSOR-RELATED"/>
    <property type="match status" value="1"/>
</dbReference>
<comment type="caution">
    <text evidence="5">The sequence shown here is derived from an EMBL/GenBank/DDBJ whole genome shotgun (WGS) entry which is preliminary data.</text>
</comment>
<organism evidence="5 6">
    <name type="scientific">Neobacillus pocheonensis</name>
    <dbReference type="NCBI Taxonomy" id="363869"/>
    <lineage>
        <taxon>Bacteria</taxon>
        <taxon>Bacillati</taxon>
        <taxon>Bacillota</taxon>
        <taxon>Bacilli</taxon>
        <taxon>Bacillales</taxon>
        <taxon>Bacillaceae</taxon>
        <taxon>Neobacillus</taxon>
    </lineage>
</organism>
<reference evidence="5 6" key="1">
    <citation type="submission" date="2022-06" db="EMBL/GenBank/DDBJ databases">
        <authorList>
            <person name="Jeon C.O."/>
        </authorList>
    </citation>
    <scope>NUCLEOTIDE SEQUENCE [LARGE SCALE GENOMIC DNA]</scope>
    <source>
        <strain evidence="5 6">KCTC 13943</strain>
    </source>
</reference>
<keyword evidence="2 3" id="KW-0238">DNA-binding</keyword>
<evidence type="ECO:0000313" key="6">
    <source>
        <dbReference type="Proteomes" id="UP001523262"/>
    </source>
</evidence>
<sequence length="193" mass="22446">MTKNRIKEVALTHFAKDGYEGSSLSAIATEVGIKKQSIYTHFKGKDELFLEVLSDVFVNELKFVTNYIDSHANYSVEKFLFNFLLQYSKRYEDNDNTKFWLRMSFFPPFHLYGQVMKYVYETLDKMEALFVPIMEKAIFEAKVNPSIGAERATAAFMGILDGVFVEMLYGGPQRLVKRIDASWYLYWQGLSKE</sequence>
<dbReference type="Proteomes" id="UP001523262">
    <property type="component" value="Unassembled WGS sequence"/>
</dbReference>
<keyword evidence="1" id="KW-0678">Repressor</keyword>
<dbReference type="InterPro" id="IPR009057">
    <property type="entry name" value="Homeodomain-like_sf"/>
</dbReference>
<gene>
    <name evidence="5" type="ORF">NDK43_31140</name>
</gene>